<feature type="transmembrane region" description="Helical" evidence="2">
    <location>
        <begin position="37"/>
        <end position="56"/>
    </location>
</feature>
<sequence length="880" mass="96107">MNAETIACLNYVVHSLVIGAAAWLLVRFVIRDALRRCILANLAVLMCLYTPFNIGMEDLFPPQKPVPVWTPIRETFKADWRVSVAPAKVLAVDAAPQVRSWDVNEVVRGIRWFVWIIAAAVLMRLLYQTVRVQLWAWRLREPTQSEMSGLPTGVPYERISVFEGEGTPCVAGWFFPVIAVPASAFQTLTPREWSWLLRHEAEHLRLHDTVVALLQNIVRACQWWNPFVHALMEEYARAREEMCDAAAVGGKRETTAYADFLLAWAAKPVAQQACVMPIAYSRPARRLKARLVALMEARGVRKKAGALFVLGCLAFAVIAPMIAASFGIATAAAQEAVKAGDDGAMRTRRYTVTHGFLDAEAAHAYPFAPGETPPAPAPRKTARQLLEEKGVLFPPGASAVYDPRTSQLIVRNTPAHMEKVERAIEVLNQRLMMVHFNCKMVQADRFFGIHQSILSNADLQALMGTFSVLKGIDLLTSPNVTTRFDQNAIIEVTREVQPKVLPDGKLSGDQKYVGMHIELLAKSPVRGKAIIETTASLGIDPDANDVWLPKGMSDADWGKVRIHSVGGKAALASGETLLLHLPNSKRPVTVLITANTIDPRGGRGGSFSSTMGMAPPASQGSNVTDEKDAEKKTAELPRRVYLVPVGFGDGKKPAEYLEAKGVDFPQGANAVLADGKLTVQNTRKNLDLIEQLLLKSMTAGGDKAVSIKVDVHVAEVEDGKILGEWNPEKSTWIREPGAAPVSIRQAPPEVRHVFSAAGVMTDAQWRTLQGGIKGKAGVLLDALPGRSMKHDERAVFDMPAALGGGQLAVRPQITSSSGSLSVNLQFPDLIPAAKRLMTTQVQIWDGQTVAFSGIPSEKEKVFRVIFVTARLVYPSDDGKK</sequence>
<dbReference type="InterPro" id="IPR052173">
    <property type="entry name" value="Beta-lactam_resp_regulator"/>
</dbReference>
<feature type="transmembrane region" description="Helical" evidence="2">
    <location>
        <begin position="304"/>
        <end position="328"/>
    </location>
</feature>
<evidence type="ECO:0000313" key="5">
    <source>
        <dbReference type="Proteomes" id="UP000590740"/>
    </source>
</evidence>
<evidence type="ECO:0000259" key="3">
    <source>
        <dbReference type="Pfam" id="PF05569"/>
    </source>
</evidence>
<organism evidence="4 5">
    <name type="scientific">Prosthecobacter vanneervenii</name>
    <dbReference type="NCBI Taxonomy" id="48466"/>
    <lineage>
        <taxon>Bacteria</taxon>
        <taxon>Pseudomonadati</taxon>
        <taxon>Verrucomicrobiota</taxon>
        <taxon>Verrucomicrobiia</taxon>
        <taxon>Verrucomicrobiales</taxon>
        <taxon>Verrucomicrobiaceae</taxon>
        <taxon>Prosthecobacter</taxon>
    </lineage>
</organism>
<keyword evidence="2" id="KW-0472">Membrane</keyword>
<dbReference type="InterPro" id="IPR008756">
    <property type="entry name" value="Peptidase_M56"/>
</dbReference>
<feature type="domain" description="Peptidase M56" evidence="3">
    <location>
        <begin position="21"/>
        <end position="292"/>
    </location>
</feature>
<dbReference type="EMBL" id="JACHIG010000012">
    <property type="protein sequence ID" value="MBB5034834.1"/>
    <property type="molecule type" value="Genomic_DNA"/>
</dbReference>
<keyword evidence="2" id="KW-1133">Transmembrane helix</keyword>
<dbReference type="AlphaFoldDB" id="A0A7W8DLX9"/>
<evidence type="ECO:0000256" key="2">
    <source>
        <dbReference type="SAM" id="Phobius"/>
    </source>
</evidence>
<accession>A0A7W8DLX9</accession>
<comment type="caution">
    <text evidence="4">The sequence shown here is derived from an EMBL/GenBank/DDBJ whole genome shotgun (WGS) entry which is preliminary data.</text>
</comment>
<evidence type="ECO:0000313" key="4">
    <source>
        <dbReference type="EMBL" id="MBB5034834.1"/>
    </source>
</evidence>
<feature type="transmembrane region" description="Helical" evidence="2">
    <location>
        <begin position="12"/>
        <end position="30"/>
    </location>
</feature>
<feature type="transmembrane region" description="Helical" evidence="2">
    <location>
        <begin position="109"/>
        <end position="127"/>
    </location>
</feature>
<keyword evidence="5" id="KW-1185">Reference proteome</keyword>
<dbReference type="Pfam" id="PF05569">
    <property type="entry name" value="Peptidase_M56"/>
    <property type="match status" value="1"/>
</dbReference>
<reference evidence="4 5" key="1">
    <citation type="submission" date="2020-08" db="EMBL/GenBank/DDBJ databases">
        <title>Genomic Encyclopedia of Type Strains, Phase IV (KMG-IV): sequencing the most valuable type-strain genomes for metagenomic binning, comparative biology and taxonomic classification.</title>
        <authorList>
            <person name="Goeker M."/>
        </authorList>
    </citation>
    <scope>NUCLEOTIDE SEQUENCE [LARGE SCALE GENOMIC DNA]</scope>
    <source>
        <strain evidence="4 5">DSM 12252</strain>
    </source>
</reference>
<gene>
    <name evidence="4" type="ORF">HNQ65_004442</name>
</gene>
<name>A0A7W8DLX9_9BACT</name>
<protein>
    <submittedName>
        <fullName evidence="4">Beta-lactamase regulating signal transducer with metallopeptidase domain</fullName>
    </submittedName>
</protein>
<dbReference type="RefSeq" id="WP_184343019.1">
    <property type="nucleotide sequence ID" value="NZ_JACHIG010000012.1"/>
</dbReference>
<dbReference type="PANTHER" id="PTHR34978">
    <property type="entry name" value="POSSIBLE SENSOR-TRANSDUCER PROTEIN BLAR"/>
    <property type="match status" value="1"/>
</dbReference>
<keyword evidence="2" id="KW-0812">Transmembrane</keyword>
<proteinExistence type="predicted"/>
<dbReference type="Proteomes" id="UP000590740">
    <property type="component" value="Unassembled WGS sequence"/>
</dbReference>
<evidence type="ECO:0000256" key="1">
    <source>
        <dbReference type="SAM" id="MobiDB-lite"/>
    </source>
</evidence>
<feature type="region of interest" description="Disordered" evidence="1">
    <location>
        <begin position="601"/>
        <end position="625"/>
    </location>
</feature>
<dbReference type="PANTHER" id="PTHR34978:SF3">
    <property type="entry name" value="SLR0241 PROTEIN"/>
    <property type="match status" value="1"/>
</dbReference>
<dbReference type="CDD" id="cd07341">
    <property type="entry name" value="M56_BlaR1_MecR1_like"/>
    <property type="match status" value="1"/>
</dbReference>